<keyword evidence="4 5" id="KW-0472">Membrane</keyword>
<sequence>MVDASTYIRRGHPISFGVLVLVSLIVAIIASALTHDYRQGNRAANETAQGLKDKVHFHVFIGWFSFLFSSIYLGCFLAGVGGILTSIASHLIFLFVNWIFWVAAAGSITAQLNGGQNCGTSPLYYCNSLEALMAFDWIAFILVTIMLGVTIFIGAGAFRRGRSMKDEIA</sequence>
<keyword evidence="8" id="KW-1185">Reference proteome</keyword>
<evidence type="ECO:0000256" key="5">
    <source>
        <dbReference type="SAM" id="Phobius"/>
    </source>
</evidence>
<proteinExistence type="predicted"/>
<dbReference type="InParanoid" id="A0A066VL82"/>
<feature type="domain" description="MARVEL" evidence="6">
    <location>
        <begin position="17"/>
        <end position="145"/>
    </location>
</feature>
<accession>A0A066VL82</accession>
<evidence type="ECO:0000259" key="6">
    <source>
        <dbReference type="Pfam" id="PF01284"/>
    </source>
</evidence>
<dbReference type="RefSeq" id="XP_013240989.1">
    <property type="nucleotide sequence ID" value="XM_013385535.1"/>
</dbReference>
<feature type="transmembrane region" description="Helical" evidence="5">
    <location>
        <begin position="60"/>
        <end position="84"/>
    </location>
</feature>
<feature type="transmembrane region" description="Helical" evidence="5">
    <location>
        <begin position="132"/>
        <end position="158"/>
    </location>
</feature>
<dbReference type="GeneID" id="25263010"/>
<evidence type="ECO:0000313" key="7">
    <source>
        <dbReference type="EMBL" id="KDN39315.1"/>
    </source>
</evidence>
<organism evidence="7 8">
    <name type="scientific">Tilletiaria anomala (strain ATCC 24038 / CBS 436.72 / UBC 951)</name>
    <dbReference type="NCBI Taxonomy" id="1037660"/>
    <lineage>
        <taxon>Eukaryota</taxon>
        <taxon>Fungi</taxon>
        <taxon>Dikarya</taxon>
        <taxon>Basidiomycota</taxon>
        <taxon>Ustilaginomycotina</taxon>
        <taxon>Exobasidiomycetes</taxon>
        <taxon>Georgefischeriales</taxon>
        <taxon>Tilletiariaceae</taxon>
        <taxon>Tilletiaria</taxon>
    </lineage>
</organism>
<keyword evidence="2 5" id="KW-0812">Transmembrane</keyword>
<gene>
    <name evidence="7" type="ORF">K437DRAFT_239573</name>
</gene>
<evidence type="ECO:0000313" key="8">
    <source>
        <dbReference type="Proteomes" id="UP000027361"/>
    </source>
</evidence>
<dbReference type="EMBL" id="JMSN01000106">
    <property type="protein sequence ID" value="KDN39315.1"/>
    <property type="molecule type" value="Genomic_DNA"/>
</dbReference>
<reference evidence="7 8" key="1">
    <citation type="submission" date="2014-05" db="EMBL/GenBank/DDBJ databases">
        <title>Draft genome sequence of a rare smut relative, Tilletiaria anomala UBC 951.</title>
        <authorList>
            <consortium name="DOE Joint Genome Institute"/>
            <person name="Toome M."/>
            <person name="Kuo A."/>
            <person name="Henrissat B."/>
            <person name="Lipzen A."/>
            <person name="Tritt A."/>
            <person name="Yoshinaga Y."/>
            <person name="Zane M."/>
            <person name="Barry K."/>
            <person name="Grigoriev I.V."/>
            <person name="Spatafora J.W."/>
            <person name="Aimea M.C."/>
        </authorList>
    </citation>
    <scope>NUCLEOTIDE SEQUENCE [LARGE SCALE GENOMIC DNA]</scope>
    <source>
        <strain evidence="7 8">UBC 951</strain>
    </source>
</reference>
<dbReference type="AlphaFoldDB" id="A0A066VL82"/>
<keyword evidence="3 5" id="KW-1133">Transmembrane helix</keyword>
<name>A0A066VL82_TILAU</name>
<evidence type="ECO:0000256" key="4">
    <source>
        <dbReference type="ARBA" id="ARBA00023136"/>
    </source>
</evidence>
<dbReference type="HOGENOM" id="CLU_109463_0_1_1"/>
<dbReference type="InterPro" id="IPR008253">
    <property type="entry name" value="Marvel"/>
</dbReference>
<comment type="caution">
    <text evidence="7">The sequence shown here is derived from an EMBL/GenBank/DDBJ whole genome shotgun (WGS) entry which is preliminary data.</text>
</comment>
<evidence type="ECO:0000256" key="2">
    <source>
        <dbReference type="ARBA" id="ARBA00022692"/>
    </source>
</evidence>
<feature type="transmembrane region" description="Helical" evidence="5">
    <location>
        <begin position="12"/>
        <end position="33"/>
    </location>
</feature>
<feature type="transmembrane region" description="Helical" evidence="5">
    <location>
        <begin position="91"/>
        <end position="112"/>
    </location>
</feature>
<protein>
    <recommendedName>
        <fullName evidence="6">MARVEL domain-containing protein</fullName>
    </recommendedName>
</protein>
<dbReference type="OrthoDB" id="2117453at2759"/>
<evidence type="ECO:0000256" key="3">
    <source>
        <dbReference type="ARBA" id="ARBA00022989"/>
    </source>
</evidence>
<evidence type="ECO:0000256" key="1">
    <source>
        <dbReference type="ARBA" id="ARBA00004141"/>
    </source>
</evidence>
<dbReference type="Proteomes" id="UP000027361">
    <property type="component" value="Unassembled WGS sequence"/>
</dbReference>
<dbReference type="Pfam" id="PF01284">
    <property type="entry name" value="MARVEL"/>
    <property type="match status" value="1"/>
</dbReference>
<dbReference type="GO" id="GO:0016020">
    <property type="term" value="C:membrane"/>
    <property type="evidence" value="ECO:0007669"/>
    <property type="project" value="UniProtKB-SubCell"/>
</dbReference>
<comment type="subcellular location">
    <subcellularLocation>
        <location evidence="1">Membrane</location>
        <topology evidence="1">Multi-pass membrane protein</topology>
    </subcellularLocation>
</comment>
<dbReference type="STRING" id="1037660.A0A066VL82"/>
<dbReference type="OMA" id="TYCGQLN"/>